<dbReference type="SUPFAM" id="SSF53448">
    <property type="entry name" value="Nucleotide-diphospho-sugar transferases"/>
    <property type="match status" value="1"/>
</dbReference>
<keyword evidence="4 6" id="KW-0808">Transferase</keyword>
<dbReference type="InterPro" id="IPR029044">
    <property type="entry name" value="Nucleotide-diphossugar_trans"/>
</dbReference>
<gene>
    <name evidence="6" type="ORF">G1C94_0446</name>
</gene>
<comment type="pathway">
    <text evidence="1">Cell wall biogenesis; cell wall polysaccharide biosynthesis.</text>
</comment>
<accession>A0ABX1SWU7</accession>
<evidence type="ECO:0000313" key="6">
    <source>
        <dbReference type="EMBL" id="NMN01825.1"/>
    </source>
</evidence>
<dbReference type="Proteomes" id="UP000553756">
    <property type="component" value="Unassembled WGS sequence"/>
</dbReference>
<proteinExistence type="inferred from homology"/>
<evidence type="ECO:0000313" key="7">
    <source>
        <dbReference type="Proteomes" id="UP000553756"/>
    </source>
</evidence>
<dbReference type="Gene3D" id="3.90.550.10">
    <property type="entry name" value="Spore Coat Polysaccharide Biosynthesis Protein SpsA, Chain A"/>
    <property type="match status" value="1"/>
</dbReference>
<evidence type="ECO:0000259" key="5">
    <source>
        <dbReference type="Pfam" id="PF00535"/>
    </source>
</evidence>
<comment type="caution">
    <text evidence="6">The sequence shown here is derived from an EMBL/GenBank/DDBJ whole genome shotgun (WGS) entry which is preliminary data.</text>
</comment>
<name>A0ABX1SWU7_9BIFI</name>
<sequence length="365" mass="40373">MNPMQYTVTAVVVSYNREALLRECLDGIATQTRPVDNVVVVDNASTDGSRDVIRGHELIAAHMADGTAHVVELKENTGGAGGFCAGIATALADFDAAHTAETDVETAATSQSRHYLWLMDDDTVPTSTALEALLAAVERCVYENRAMPAALGSKALWTDGREHLMNKPRVRAHIIKGDKYLDMSSFTADAASGEAANPSETSAYQARSLSFVSCLLNAGAIVNLGRLPRAAYFLWNDDFEFTTALLRRGIGYYVPASEVVHKTKVFGSSDADPGVRFYEEVRNKIWLWRFSRQNFTPVEQFELLLKTVRRWLLTWHRAEDHKLIADCLERGWRDGWHTDPQPNADIFVSNPEVASAVCLCDEQCA</sequence>
<evidence type="ECO:0000256" key="3">
    <source>
        <dbReference type="ARBA" id="ARBA00022676"/>
    </source>
</evidence>
<dbReference type="InterPro" id="IPR001173">
    <property type="entry name" value="Glyco_trans_2-like"/>
</dbReference>
<evidence type="ECO:0000256" key="2">
    <source>
        <dbReference type="ARBA" id="ARBA00006739"/>
    </source>
</evidence>
<evidence type="ECO:0000256" key="1">
    <source>
        <dbReference type="ARBA" id="ARBA00004776"/>
    </source>
</evidence>
<keyword evidence="3" id="KW-0328">Glycosyltransferase</keyword>
<keyword evidence="7" id="KW-1185">Reference proteome</keyword>
<dbReference type="EMBL" id="JAAIIJ010000004">
    <property type="protein sequence ID" value="NMN01825.1"/>
    <property type="molecule type" value="Genomic_DNA"/>
</dbReference>
<organism evidence="6 7">
    <name type="scientific">Bifidobacterium panos</name>
    <dbReference type="NCBI Taxonomy" id="2675321"/>
    <lineage>
        <taxon>Bacteria</taxon>
        <taxon>Bacillati</taxon>
        <taxon>Actinomycetota</taxon>
        <taxon>Actinomycetes</taxon>
        <taxon>Bifidobacteriales</taxon>
        <taxon>Bifidobacteriaceae</taxon>
        <taxon>Bifidobacterium</taxon>
    </lineage>
</organism>
<dbReference type="PANTHER" id="PTHR43179">
    <property type="entry name" value="RHAMNOSYLTRANSFERASE WBBL"/>
    <property type="match status" value="1"/>
</dbReference>
<dbReference type="Pfam" id="PF00535">
    <property type="entry name" value="Glycos_transf_2"/>
    <property type="match status" value="1"/>
</dbReference>
<dbReference type="PANTHER" id="PTHR43179:SF12">
    <property type="entry name" value="GALACTOFURANOSYLTRANSFERASE GLFT2"/>
    <property type="match status" value="1"/>
</dbReference>
<comment type="similarity">
    <text evidence="2">Belongs to the glycosyltransferase 2 family.</text>
</comment>
<feature type="domain" description="Glycosyltransferase 2-like" evidence="5">
    <location>
        <begin position="10"/>
        <end position="139"/>
    </location>
</feature>
<dbReference type="GO" id="GO:0016740">
    <property type="term" value="F:transferase activity"/>
    <property type="evidence" value="ECO:0007669"/>
    <property type="project" value="UniProtKB-KW"/>
</dbReference>
<reference evidence="6 7" key="1">
    <citation type="submission" date="2020-02" db="EMBL/GenBank/DDBJ databases">
        <title>Characterization of phylogenetic diversity of novel bifidobacterial species isolated in Czech ZOOs.</title>
        <authorList>
            <person name="Lugli G.A."/>
            <person name="Vera N.B."/>
            <person name="Ventura M."/>
        </authorList>
    </citation>
    <scope>NUCLEOTIDE SEQUENCE [LARGE SCALE GENOMIC DNA]</scope>
    <source>
        <strain evidence="6 7">DSM 109963</strain>
    </source>
</reference>
<protein>
    <submittedName>
        <fullName evidence="6">Glycosyl transferase family 2</fullName>
    </submittedName>
</protein>
<evidence type="ECO:0000256" key="4">
    <source>
        <dbReference type="ARBA" id="ARBA00022679"/>
    </source>
</evidence>